<name>A0AAW7ZMS4_9FIRM</name>
<evidence type="ECO:0000259" key="1">
    <source>
        <dbReference type="Pfam" id="PF21847"/>
    </source>
</evidence>
<dbReference type="Pfam" id="PF21847">
    <property type="entry name" value="DUF6906"/>
    <property type="match status" value="1"/>
</dbReference>
<feature type="domain" description="DUF6906" evidence="1">
    <location>
        <begin position="1"/>
        <end position="50"/>
    </location>
</feature>
<evidence type="ECO:0000313" key="3">
    <source>
        <dbReference type="Proteomes" id="UP001172911"/>
    </source>
</evidence>
<keyword evidence="3" id="KW-1185">Reference proteome</keyword>
<sequence>MKHGKRPTRRQKVLMQRRKLDPNLWLVNKDMPNALHIEHRITGVRRIMPKGGVA</sequence>
<reference evidence="2" key="2">
    <citation type="submission" date="2023-03" db="EMBL/GenBank/DDBJ databases">
        <authorList>
            <person name="Zhang Z."/>
        </authorList>
    </citation>
    <scope>NUCLEOTIDE SEQUENCE</scope>
    <source>
        <strain evidence="2">DSA</strain>
    </source>
</reference>
<proteinExistence type="predicted"/>
<dbReference type="EMBL" id="JARPTC010000037">
    <property type="protein sequence ID" value="MDO7789135.1"/>
    <property type="molecule type" value="Genomic_DNA"/>
</dbReference>
<dbReference type="Proteomes" id="UP001172911">
    <property type="component" value="Unassembled WGS sequence"/>
</dbReference>
<comment type="caution">
    <text evidence="2">The sequence shown here is derived from an EMBL/GenBank/DDBJ whole genome shotgun (WGS) entry which is preliminary data.</text>
</comment>
<dbReference type="InterPro" id="IPR054201">
    <property type="entry name" value="DUF6906"/>
</dbReference>
<gene>
    <name evidence="2" type="ORF">P6N53_18145</name>
</gene>
<reference evidence="2" key="1">
    <citation type="journal article" date="2023" name="J. Hazard. Mater.">
        <title>Anaerobic biodegradation of pyrene and benzo[a]pyrene by a new sulfate-reducing Desulforamulus aquiferis strain DSA.</title>
        <authorList>
            <person name="Zhang Z."/>
            <person name="Sun J."/>
            <person name="Gong X."/>
            <person name="Wang C."/>
            <person name="Wang H."/>
        </authorList>
    </citation>
    <scope>NUCLEOTIDE SEQUENCE</scope>
    <source>
        <strain evidence="2">DSA</strain>
    </source>
</reference>
<protein>
    <recommendedName>
        <fullName evidence="1">DUF6906 domain-containing protein</fullName>
    </recommendedName>
</protein>
<dbReference type="AlphaFoldDB" id="A0AAW7ZMS4"/>
<accession>A0AAW7ZMS4</accession>
<dbReference type="RefSeq" id="WP_304545695.1">
    <property type="nucleotide sequence ID" value="NZ_JARPTC010000037.1"/>
</dbReference>
<organism evidence="2 3">
    <name type="scientific">Desulforamulus aquiferis</name>
    <dbReference type="NCBI Taxonomy" id="1397668"/>
    <lineage>
        <taxon>Bacteria</taxon>
        <taxon>Bacillati</taxon>
        <taxon>Bacillota</taxon>
        <taxon>Clostridia</taxon>
        <taxon>Eubacteriales</taxon>
        <taxon>Peptococcaceae</taxon>
        <taxon>Desulforamulus</taxon>
    </lineage>
</organism>
<evidence type="ECO:0000313" key="2">
    <source>
        <dbReference type="EMBL" id="MDO7789135.1"/>
    </source>
</evidence>